<protein>
    <recommendedName>
        <fullName evidence="2">GP-PDE domain-containing protein</fullName>
    </recommendedName>
</protein>
<feature type="domain" description="GP-PDE" evidence="2">
    <location>
        <begin position="362"/>
        <end position="592"/>
    </location>
</feature>
<dbReference type="PANTHER" id="PTHR46211">
    <property type="entry name" value="GLYCEROPHOSPHORYL DIESTER PHOSPHODIESTERASE"/>
    <property type="match status" value="1"/>
</dbReference>
<dbReference type="PANTHER" id="PTHR46211:SF8">
    <property type="entry name" value="PHOSPHODIESTERASE"/>
    <property type="match status" value="1"/>
</dbReference>
<dbReference type="PROSITE" id="PS51704">
    <property type="entry name" value="GP_PDE"/>
    <property type="match status" value="1"/>
</dbReference>
<name>A0A2S7TYR5_9BACT</name>
<dbReference type="Gene3D" id="3.20.20.190">
    <property type="entry name" value="Phosphatidylinositol (PI) phosphodiesterase"/>
    <property type="match status" value="1"/>
</dbReference>
<dbReference type="GO" id="GO:0008081">
    <property type="term" value="F:phosphoric diester hydrolase activity"/>
    <property type="evidence" value="ECO:0007669"/>
    <property type="project" value="InterPro"/>
</dbReference>
<sequence length="621" mass="68417">MKEATPPPSALLEAKQALKTLREGSWKDLLVIYIAFSLVSALILAPMVGITIQAIVSLSGQAALSDTEIATFLLSPIGAVAGILIATLVLTIAFITYAALLVGSHAYYHHSHAHLTGIFRAITRRGPQLVKLCLRFTFAILLVALPFVALIAADYLYFISENDINYYLAEKPPEFIKAVIIAAVLLIVMAILLIKLAVSWFYAPPLVLFASISAKSAKKRSTVISKGQKKHITLWLALWLFGTPLVISLFNSPFNLAAGWLIPQLSDRLPLLALTLGGSLAITSAISFIIGFISICMLAHQNLQMFEKCGLDTTVPVHFGADEKFHLPLKEKYAFFAALTALAVCGVFCYYWIGNLHQEDDVLIIAHRGSSMDAPENTLAAIQMAVDAGSDFVEIDVQETADGVVVVFHDSDYKRLARKKLNIWDAKSRDLPGIEIGSWFDPKFSDQTTPTLKQVFDICRGKSGVLIELKYYGHDVELEQKVIDIVEAEKMTEEVMIMSLNYKGIQKVRKMRPDWKIGLLSTVALGDITKLDVDFLGLNSRAATPKLVKRAHDNAIQVFVWTVNTPLDISAMASRGVDGLITDTPTTAQEVLQQRAELEPNQRLLLELAHTFGRETNDLIQ</sequence>
<keyword evidence="1" id="KW-1133">Transmembrane helix</keyword>
<keyword evidence="4" id="KW-1185">Reference proteome</keyword>
<feature type="transmembrane region" description="Helical" evidence="1">
    <location>
        <begin position="232"/>
        <end position="251"/>
    </location>
</feature>
<dbReference type="Pfam" id="PF03009">
    <property type="entry name" value="GDPD"/>
    <property type="match status" value="1"/>
</dbReference>
<feature type="transmembrane region" description="Helical" evidence="1">
    <location>
        <begin position="333"/>
        <end position="353"/>
    </location>
</feature>
<dbReference type="OrthoDB" id="384721at2"/>
<feature type="transmembrane region" description="Helical" evidence="1">
    <location>
        <begin position="132"/>
        <end position="158"/>
    </location>
</feature>
<dbReference type="AlphaFoldDB" id="A0A2S7TYR5"/>
<keyword evidence="1" id="KW-0472">Membrane</keyword>
<dbReference type="SUPFAM" id="SSF51695">
    <property type="entry name" value="PLC-like phosphodiesterases"/>
    <property type="match status" value="1"/>
</dbReference>
<keyword evidence="1" id="KW-0812">Transmembrane</keyword>
<accession>A0A2S7TYR5</accession>
<dbReference type="Proteomes" id="UP000239907">
    <property type="component" value="Unassembled WGS sequence"/>
</dbReference>
<dbReference type="InterPro" id="IPR017946">
    <property type="entry name" value="PLC-like_Pdiesterase_TIM-brl"/>
</dbReference>
<dbReference type="EMBL" id="MQWA01000001">
    <property type="protein sequence ID" value="PQJ27397.1"/>
    <property type="molecule type" value="Genomic_DNA"/>
</dbReference>
<dbReference type="Pfam" id="PF10110">
    <property type="entry name" value="GPDPase_memb"/>
    <property type="match status" value="1"/>
</dbReference>
<evidence type="ECO:0000313" key="4">
    <source>
        <dbReference type="Proteomes" id="UP000239907"/>
    </source>
</evidence>
<feature type="transmembrane region" description="Helical" evidence="1">
    <location>
        <begin position="178"/>
        <end position="211"/>
    </location>
</feature>
<dbReference type="InterPro" id="IPR030395">
    <property type="entry name" value="GP_PDE_dom"/>
</dbReference>
<dbReference type="RefSeq" id="WP_105041880.1">
    <property type="nucleotide sequence ID" value="NZ_MQWA01000001.1"/>
</dbReference>
<proteinExistence type="predicted"/>
<organism evidence="3 4">
    <name type="scientific">Rubritalea profundi</name>
    <dbReference type="NCBI Taxonomy" id="1658618"/>
    <lineage>
        <taxon>Bacteria</taxon>
        <taxon>Pseudomonadati</taxon>
        <taxon>Verrucomicrobiota</taxon>
        <taxon>Verrucomicrobiia</taxon>
        <taxon>Verrucomicrobiales</taxon>
        <taxon>Rubritaleaceae</taxon>
        <taxon>Rubritalea</taxon>
    </lineage>
</organism>
<dbReference type="InterPro" id="IPR018476">
    <property type="entry name" value="GlyceroP-diester-Pdiesterase_M"/>
</dbReference>
<feature type="transmembrane region" description="Helical" evidence="1">
    <location>
        <begin position="76"/>
        <end position="102"/>
    </location>
</feature>
<feature type="transmembrane region" description="Helical" evidence="1">
    <location>
        <begin position="29"/>
        <end position="56"/>
    </location>
</feature>
<dbReference type="GO" id="GO:0006629">
    <property type="term" value="P:lipid metabolic process"/>
    <property type="evidence" value="ECO:0007669"/>
    <property type="project" value="InterPro"/>
</dbReference>
<feature type="transmembrane region" description="Helical" evidence="1">
    <location>
        <begin position="271"/>
        <end position="298"/>
    </location>
</feature>
<evidence type="ECO:0000259" key="2">
    <source>
        <dbReference type="PROSITE" id="PS51704"/>
    </source>
</evidence>
<dbReference type="PROSITE" id="PS50007">
    <property type="entry name" value="PIPLC_X_DOMAIN"/>
    <property type="match status" value="1"/>
</dbReference>
<evidence type="ECO:0000256" key="1">
    <source>
        <dbReference type="SAM" id="Phobius"/>
    </source>
</evidence>
<reference evidence="3 4" key="1">
    <citation type="submission" date="2016-12" db="EMBL/GenBank/DDBJ databases">
        <title>Study of bacterial adaptation to deep sea.</title>
        <authorList>
            <person name="Song J."/>
            <person name="Yoshizawa S."/>
            <person name="Kogure K."/>
        </authorList>
    </citation>
    <scope>NUCLEOTIDE SEQUENCE [LARGE SCALE GENOMIC DNA]</scope>
    <source>
        <strain evidence="3 4">SAORIC-165</strain>
    </source>
</reference>
<evidence type="ECO:0000313" key="3">
    <source>
        <dbReference type="EMBL" id="PQJ27397.1"/>
    </source>
</evidence>
<comment type="caution">
    <text evidence="3">The sequence shown here is derived from an EMBL/GenBank/DDBJ whole genome shotgun (WGS) entry which is preliminary data.</text>
</comment>
<gene>
    <name evidence="3" type="ORF">BSZ32_02050</name>
</gene>